<sequence length="867" mass="97034">MDEHTNQDIQEDDNPAPTGSQSTRPPRRQRGARAQRRPTQTEIIAGNVQALTQTVQVLMEAFRDTHNAQLPQQRTEAAESTPSRPPRSASRRRDPSPTAARSGRSHQESAERQRHNEGEPSRMRSRSRRSRINPSESPEQPAPTGDNPGDDRREVINIRRNTTSVFDRLGRPEIYHRLGREASVDKPAERENRDQSQLDHLQRQLDRLIGQQCGLEPPGSADPPFTPSIMASPYPSRFKMPTIPSYDGSTDADEHLENYQTHMLIQSANEAALCKSFCLTLTGAARQWYRRLPPASIDSFQQLVSSFSAAFLGSRTRKLGASHLFDIKQRENETLKKYLERFDKAVVQVEDCTDDTLTQALREGINNPRLVWTLAYDRPTLFTHLRGIAWRHAEADEYVKGRGLEVQDQERPSNRRSKRGQPRNSDQNRQDKGKNPVVETRAEADPSPRTPAGRFRQYTPLVTTIEHVLNQVSGRGLLRDPPPIRTDRSRRNQNKYCHFHKNVGHDTKDCIQLRDQIELLIREGHLREFVEKIITPAGQGNRAAPAAQQNPGPSNRTKGPEPEHIVHTIFGGTATEDTASSRRSYAREVRQFARGEYINMAEHISKICHQDSPPITFTDDEVDRLLHPHNDAVVGEIRVANNVVRRVLIDSESSADVMFMDAFSRLKIVGATLTPAKTQLYGFAGDCIRAAGTVRLPVTIGDGPEKATRMVEFIVVDRPSVYNVILERPTLNALKAVVSTYHLAMKFPTGNGIVVFRGNQEGARKCYMEAVNKVCRKAPAPTTVATILAVDEAGVLSGEVKPLADLDPQMPEEEIRALPVENLIPFQLDPERPERTVSKPGNPKGQPDQDPSAFAGIPIPVVLGPQS</sequence>
<feature type="compositionally biased region" description="Basic and acidic residues" evidence="1">
    <location>
        <begin position="402"/>
        <end position="413"/>
    </location>
</feature>
<dbReference type="Pfam" id="PF03732">
    <property type="entry name" value="Retrotrans_gag"/>
    <property type="match status" value="1"/>
</dbReference>
<feature type="region of interest" description="Disordered" evidence="1">
    <location>
        <begin position="62"/>
        <end position="159"/>
    </location>
</feature>
<dbReference type="InterPro" id="IPR021109">
    <property type="entry name" value="Peptidase_aspartic_dom_sf"/>
</dbReference>
<accession>A0AA87ZYU0</accession>
<feature type="compositionally biased region" description="Polar residues" evidence="1">
    <location>
        <begin position="547"/>
        <end position="557"/>
    </location>
</feature>
<dbReference type="EMBL" id="BTGU01000015">
    <property type="protein sequence ID" value="GMN43142.1"/>
    <property type="molecule type" value="Genomic_DNA"/>
</dbReference>
<dbReference type="AlphaFoldDB" id="A0AA87ZYU0"/>
<feature type="region of interest" description="Disordered" evidence="1">
    <location>
        <begin position="537"/>
        <end position="561"/>
    </location>
</feature>
<feature type="region of interest" description="Disordered" evidence="1">
    <location>
        <begin position="1"/>
        <end position="48"/>
    </location>
</feature>
<protein>
    <recommendedName>
        <fullName evidence="2">Retrotransposon gag domain-containing protein</fullName>
    </recommendedName>
</protein>
<reference evidence="3" key="1">
    <citation type="submission" date="2023-07" db="EMBL/GenBank/DDBJ databases">
        <title>draft genome sequence of fig (Ficus carica).</title>
        <authorList>
            <person name="Takahashi T."/>
            <person name="Nishimura K."/>
        </authorList>
    </citation>
    <scope>NUCLEOTIDE SEQUENCE</scope>
</reference>
<proteinExistence type="predicted"/>
<feature type="domain" description="Retrotransposon gag" evidence="2">
    <location>
        <begin position="277"/>
        <end position="366"/>
    </location>
</feature>
<comment type="caution">
    <text evidence="3">The sequence shown here is derived from an EMBL/GenBank/DDBJ whole genome shotgun (WGS) entry which is preliminary data.</text>
</comment>
<dbReference type="Proteomes" id="UP001187192">
    <property type="component" value="Unassembled WGS sequence"/>
</dbReference>
<feature type="compositionally biased region" description="Low complexity" evidence="1">
    <location>
        <begin position="78"/>
        <end position="88"/>
    </location>
</feature>
<evidence type="ECO:0000256" key="1">
    <source>
        <dbReference type="SAM" id="MobiDB-lite"/>
    </source>
</evidence>
<feature type="compositionally biased region" description="Basic and acidic residues" evidence="1">
    <location>
        <begin position="105"/>
        <end position="122"/>
    </location>
</feature>
<dbReference type="InterPro" id="IPR005162">
    <property type="entry name" value="Retrotrans_gag_dom"/>
</dbReference>
<name>A0AA87ZYU0_FICCA</name>
<keyword evidence="4" id="KW-1185">Reference proteome</keyword>
<evidence type="ECO:0000313" key="4">
    <source>
        <dbReference type="Proteomes" id="UP001187192"/>
    </source>
</evidence>
<evidence type="ECO:0000259" key="2">
    <source>
        <dbReference type="Pfam" id="PF03732"/>
    </source>
</evidence>
<feature type="region of interest" description="Disordered" evidence="1">
    <location>
        <begin position="402"/>
        <end position="456"/>
    </location>
</feature>
<dbReference type="Gene3D" id="2.40.70.10">
    <property type="entry name" value="Acid Proteases"/>
    <property type="match status" value="1"/>
</dbReference>
<feature type="compositionally biased region" description="Basic residues" evidence="1">
    <location>
        <begin position="25"/>
        <end position="36"/>
    </location>
</feature>
<dbReference type="CDD" id="cd00303">
    <property type="entry name" value="retropepsin_like"/>
    <property type="match status" value="1"/>
</dbReference>
<feature type="compositionally biased region" description="Basic and acidic residues" evidence="1">
    <location>
        <begin position="426"/>
        <end position="446"/>
    </location>
</feature>
<feature type="region of interest" description="Disordered" evidence="1">
    <location>
        <begin position="826"/>
        <end position="867"/>
    </location>
</feature>
<evidence type="ECO:0000313" key="3">
    <source>
        <dbReference type="EMBL" id="GMN43142.1"/>
    </source>
</evidence>
<dbReference type="PANTHER" id="PTHR33223:SF10">
    <property type="entry name" value="AMINOTRANSFERASE-LIKE PLANT MOBILE DOMAIN-CONTAINING PROTEIN"/>
    <property type="match status" value="1"/>
</dbReference>
<dbReference type="PANTHER" id="PTHR33223">
    <property type="entry name" value="CCHC-TYPE DOMAIN-CONTAINING PROTEIN"/>
    <property type="match status" value="1"/>
</dbReference>
<organism evidence="3 4">
    <name type="scientific">Ficus carica</name>
    <name type="common">Common fig</name>
    <dbReference type="NCBI Taxonomy" id="3494"/>
    <lineage>
        <taxon>Eukaryota</taxon>
        <taxon>Viridiplantae</taxon>
        <taxon>Streptophyta</taxon>
        <taxon>Embryophyta</taxon>
        <taxon>Tracheophyta</taxon>
        <taxon>Spermatophyta</taxon>
        <taxon>Magnoliopsida</taxon>
        <taxon>eudicotyledons</taxon>
        <taxon>Gunneridae</taxon>
        <taxon>Pentapetalae</taxon>
        <taxon>rosids</taxon>
        <taxon>fabids</taxon>
        <taxon>Rosales</taxon>
        <taxon>Moraceae</taxon>
        <taxon>Ficeae</taxon>
        <taxon>Ficus</taxon>
    </lineage>
</organism>
<gene>
    <name evidence="3" type="ORF">TIFTF001_012348</name>
</gene>